<dbReference type="GO" id="GO:0006811">
    <property type="term" value="P:monoatomic ion transport"/>
    <property type="evidence" value="ECO:0007669"/>
    <property type="project" value="UniProtKB-KW"/>
</dbReference>
<dbReference type="GO" id="GO:0015288">
    <property type="term" value="F:porin activity"/>
    <property type="evidence" value="ECO:0007669"/>
    <property type="project" value="UniProtKB-KW"/>
</dbReference>
<evidence type="ECO:0000313" key="13">
    <source>
        <dbReference type="Proteomes" id="UP000267464"/>
    </source>
</evidence>
<gene>
    <name evidence="12" type="ORF">DZC73_14050</name>
</gene>
<evidence type="ECO:0000256" key="5">
    <source>
        <dbReference type="ARBA" id="ARBA00022692"/>
    </source>
</evidence>
<keyword evidence="9" id="KW-0472">Membrane</keyword>
<keyword evidence="3" id="KW-0813">Transport</keyword>
<evidence type="ECO:0000256" key="2">
    <source>
        <dbReference type="ARBA" id="ARBA00011233"/>
    </source>
</evidence>
<keyword evidence="6" id="KW-0732">Signal</keyword>
<dbReference type="PANTHER" id="PTHR34501:SF9">
    <property type="entry name" value="MAJOR OUTER MEMBRANE PROTEIN P.IA"/>
    <property type="match status" value="1"/>
</dbReference>
<reference evidence="12 13" key="1">
    <citation type="submission" date="2018-08" db="EMBL/GenBank/DDBJ databases">
        <authorList>
            <person name="Khan S.A."/>
            <person name="Jeon C.O."/>
            <person name="Chun B.H."/>
            <person name="Jeong S.E."/>
        </authorList>
    </citation>
    <scope>NUCLEOTIDE SEQUENCE [LARGE SCALE GENOMIC DNA]</scope>
    <source>
        <strain evidence="12 13">S-16</strain>
    </source>
</reference>
<sequence>MLLASLSGALPAAAVHAEGTITLFGMAYGQFENVSATGATNPAQDKPSRFRLSNVSSDLGVKGTLPLMDGVSGVFQYSTGVNVDNASNNTAGGMWANAKDTFVGLSIANVGTVKFGRLTGAARWNSGTPDFSPAGAGPQDNQAALSSISGQTGAGPLFNVRIDNALGFESASWSGLSVRAYFGANENKSAATVASGSLLDDKSYSLGAQYVIGPVDLRGSYEIRNDKGTLNNTTTNRTKDKDYRFGVRYTLPDKATIVAFGYDRMSFLDQDATAAQKTYIKKTGWVIGARHEFGQHVVYGGYGKAGDVSCSIASGAVCDGGNTGGKQFVVAYNFTFNKQMLAEAYVSRVTNGTRGKYDFDSGGVGGIGAGSRPTAMGFGLRYTF</sequence>
<evidence type="ECO:0000256" key="7">
    <source>
        <dbReference type="ARBA" id="ARBA00023065"/>
    </source>
</evidence>
<protein>
    <submittedName>
        <fullName evidence="12">Porin</fullName>
    </submittedName>
</protein>
<comment type="subcellular location">
    <subcellularLocation>
        <location evidence="1">Cell outer membrane</location>
        <topology evidence="1">Multi-pass membrane protein</topology>
    </subcellularLocation>
</comment>
<dbReference type="Proteomes" id="UP000267464">
    <property type="component" value="Unassembled WGS sequence"/>
</dbReference>
<dbReference type="PANTHER" id="PTHR34501">
    <property type="entry name" value="PROTEIN YDDL-RELATED"/>
    <property type="match status" value="1"/>
</dbReference>
<dbReference type="CDD" id="cd00342">
    <property type="entry name" value="gram_neg_porins"/>
    <property type="match status" value="1"/>
</dbReference>
<organism evidence="12 13">
    <name type="scientific">Piscinibacter terrae</name>
    <dbReference type="NCBI Taxonomy" id="2496871"/>
    <lineage>
        <taxon>Bacteria</taxon>
        <taxon>Pseudomonadati</taxon>
        <taxon>Pseudomonadota</taxon>
        <taxon>Betaproteobacteria</taxon>
        <taxon>Burkholderiales</taxon>
        <taxon>Sphaerotilaceae</taxon>
        <taxon>Piscinibacter</taxon>
    </lineage>
</organism>
<comment type="caution">
    <text evidence="12">The sequence shown here is derived from an EMBL/GenBank/DDBJ whole genome shotgun (WGS) entry which is preliminary data.</text>
</comment>
<dbReference type="GO" id="GO:0046930">
    <property type="term" value="C:pore complex"/>
    <property type="evidence" value="ECO:0007669"/>
    <property type="project" value="UniProtKB-KW"/>
</dbReference>
<dbReference type="EMBL" id="QUSW01000003">
    <property type="protein sequence ID" value="RQP24411.1"/>
    <property type="molecule type" value="Genomic_DNA"/>
</dbReference>
<keyword evidence="4" id="KW-1134">Transmembrane beta strand</keyword>
<reference evidence="12 13" key="2">
    <citation type="submission" date="2018-12" db="EMBL/GenBank/DDBJ databases">
        <title>Rhizobacter gummiphilus sp. nov., a rubber-degrading bacterium isolated from the soil of a botanical garden in Japan.</title>
        <authorList>
            <person name="Shunsuke S.S."/>
        </authorList>
    </citation>
    <scope>NUCLEOTIDE SEQUENCE [LARGE SCALE GENOMIC DNA]</scope>
    <source>
        <strain evidence="12 13">S-16</strain>
    </source>
</reference>
<dbReference type="GO" id="GO:0009279">
    <property type="term" value="C:cell outer membrane"/>
    <property type="evidence" value="ECO:0007669"/>
    <property type="project" value="UniProtKB-SubCell"/>
</dbReference>
<name>A0A3N7HU30_9BURK</name>
<keyword evidence="10" id="KW-0998">Cell outer membrane</keyword>
<keyword evidence="13" id="KW-1185">Reference proteome</keyword>
<accession>A0A3N7HU30</accession>
<keyword evidence="7" id="KW-0406">Ion transport</keyword>
<evidence type="ECO:0000256" key="9">
    <source>
        <dbReference type="ARBA" id="ARBA00023136"/>
    </source>
</evidence>
<evidence type="ECO:0000256" key="10">
    <source>
        <dbReference type="ARBA" id="ARBA00023237"/>
    </source>
</evidence>
<dbReference type="InterPro" id="IPR033900">
    <property type="entry name" value="Gram_neg_porin_domain"/>
</dbReference>
<evidence type="ECO:0000256" key="8">
    <source>
        <dbReference type="ARBA" id="ARBA00023114"/>
    </source>
</evidence>
<evidence type="ECO:0000259" key="11">
    <source>
        <dbReference type="Pfam" id="PF13609"/>
    </source>
</evidence>
<dbReference type="InterPro" id="IPR050298">
    <property type="entry name" value="Gram-neg_bact_OMP"/>
</dbReference>
<dbReference type="Pfam" id="PF13609">
    <property type="entry name" value="Porin_4"/>
    <property type="match status" value="1"/>
</dbReference>
<comment type="subunit">
    <text evidence="2">Homotrimer.</text>
</comment>
<dbReference type="SUPFAM" id="SSF56935">
    <property type="entry name" value="Porins"/>
    <property type="match status" value="1"/>
</dbReference>
<evidence type="ECO:0000256" key="4">
    <source>
        <dbReference type="ARBA" id="ARBA00022452"/>
    </source>
</evidence>
<feature type="domain" description="Porin" evidence="11">
    <location>
        <begin position="9"/>
        <end position="352"/>
    </location>
</feature>
<evidence type="ECO:0000313" key="12">
    <source>
        <dbReference type="EMBL" id="RQP24411.1"/>
    </source>
</evidence>
<dbReference type="AlphaFoldDB" id="A0A3N7HU30"/>
<proteinExistence type="predicted"/>
<evidence type="ECO:0000256" key="1">
    <source>
        <dbReference type="ARBA" id="ARBA00004571"/>
    </source>
</evidence>
<keyword evidence="8" id="KW-0626">Porin</keyword>
<dbReference type="Gene3D" id="2.40.160.10">
    <property type="entry name" value="Porin"/>
    <property type="match status" value="1"/>
</dbReference>
<evidence type="ECO:0000256" key="3">
    <source>
        <dbReference type="ARBA" id="ARBA00022448"/>
    </source>
</evidence>
<keyword evidence="5" id="KW-0812">Transmembrane</keyword>
<dbReference type="InterPro" id="IPR023614">
    <property type="entry name" value="Porin_dom_sf"/>
</dbReference>
<evidence type="ECO:0000256" key="6">
    <source>
        <dbReference type="ARBA" id="ARBA00022729"/>
    </source>
</evidence>